<keyword evidence="3" id="KW-1185">Reference proteome</keyword>
<sequence>MSRVHHVVSGQARLALETAGHGLPVVFLHANVADRRMWQTPFERLAAAHQVIAYDRRGFGQSRAALQAHSAVADLMAVLDATCGAQPAVLVGCSQGARIALDAALMHPQRVHALVLASATIDGAPAPEPGAPGLDLLQQQAEAAASGDAQRLIRLRARLWLDGPLAAEGRVAGAARGLFETMNAQALALPAPGASTDATDAFARLETLQCPALALWGALDFPHIQARTELLARRLPQVRGQCLPQAAHLPGLDQPEATADRIRDFLAGLAG</sequence>
<dbReference type="PRINTS" id="PR00111">
    <property type="entry name" value="ABHYDROLASE"/>
</dbReference>
<dbReference type="OrthoDB" id="9780765at2"/>
<name>A0A157SH23_9BORD</name>
<evidence type="ECO:0000313" key="3">
    <source>
        <dbReference type="Proteomes" id="UP000076825"/>
    </source>
</evidence>
<dbReference type="Proteomes" id="UP000076825">
    <property type="component" value="Chromosome 1"/>
</dbReference>
<evidence type="ECO:0000313" key="2">
    <source>
        <dbReference type="EMBL" id="SAI69762.1"/>
    </source>
</evidence>
<protein>
    <submittedName>
        <fullName evidence="2">Hydrolase</fullName>
        <ecNumber evidence="2">3.1.1.1</ecNumber>
    </submittedName>
</protein>
<dbReference type="EC" id="3.1.1.1" evidence="2"/>
<accession>A0A157SH23</accession>
<dbReference type="EMBL" id="LT546645">
    <property type="protein sequence ID" value="SAI69762.1"/>
    <property type="molecule type" value="Genomic_DNA"/>
</dbReference>
<dbReference type="PANTHER" id="PTHR43689:SF8">
    <property type="entry name" value="ALPHA_BETA-HYDROLASES SUPERFAMILY PROTEIN"/>
    <property type="match status" value="1"/>
</dbReference>
<keyword evidence="2" id="KW-0378">Hydrolase</keyword>
<organism evidence="2 3">
    <name type="scientific">Bordetella trematum</name>
    <dbReference type="NCBI Taxonomy" id="123899"/>
    <lineage>
        <taxon>Bacteria</taxon>
        <taxon>Pseudomonadati</taxon>
        <taxon>Pseudomonadota</taxon>
        <taxon>Betaproteobacteria</taxon>
        <taxon>Burkholderiales</taxon>
        <taxon>Alcaligenaceae</taxon>
        <taxon>Bordetella</taxon>
    </lineage>
</organism>
<dbReference type="GeneID" id="56590801"/>
<dbReference type="eggNOG" id="COG0596">
    <property type="taxonomic scope" value="Bacteria"/>
</dbReference>
<dbReference type="RefSeq" id="WP_063491852.1">
    <property type="nucleotide sequence ID" value="NZ_CP016340.1"/>
</dbReference>
<dbReference type="InterPro" id="IPR000639">
    <property type="entry name" value="Epox_hydrolase-like"/>
</dbReference>
<dbReference type="KEGG" id="btrm:SAMEA390648701921"/>
<dbReference type="Pfam" id="PF12697">
    <property type="entry name" value="Abhydrolase_6"/>
    <property type="match status" value="1"/>
</dbReference>
<proteinExistence type="predicted"/>
<dbReference type="STRING" id="123899.SAMEA3906487_01921"/>
<evidence type="ECO:0000259" key="1">
    <source>
        <dbReference type="Pfam" id="PF12697"/>
    </source>
</evidence>
<dbReference type="PRINTS" id="PR00412">
    <property type="entry name" value="EPOXHYDRLASE"/>
</dbReference>
<dbReference type="AlphaFoldDB" id="A0A157SH23"/>
<dbReference type="Gene3D" id="3.40.50.1820">
    <property type="entry name" value="alpha/beta hydrolase"/>
    <property type="match status" value="1"/>
</dbReference>
<dbReference type="InterPro" id="IPR000073">
    <property type="entry name" value="AB_hydrolase_1"/>
</dbReference>
<dbReference type="GO" id="GO:0106435">
    <property type="term" value="F:carboxylesterase activity"/>
    <property type="evidence" value="ECO:0007669"/>
    <property type="project" value="UniProtKB-EC"/>
</dbReference>
<dbReference type="PANTHER" id="PTHR43689">
    <property type="entry name" value="HYDROLASE"/>
    <property type="match status" value="1"/>
</dbReference>
<gene>
    <name evidence="2" type="primary">ybfK</name>
    <name evidence="2" type="ORF">SAMEA3906487_01921</name>
</gene>
<dbReference type="PATRIC" id="fig|123899.6.peg.1910"/>
<feature type="domain" description="AB hydrolase-1" evidence="1">
    <location>
        <begin position="25"/>
        <end position="260"/>
    </location>
</feature>
<dbReference type="InterPro" id="IPR029058">
    <property type="entry name" value="AB_hydrolase_fold"/>
</dbReference>
<reference evidence="2 3" key="1">
    <citation type="submission" date="2016-04" db="EMBL/GenBank/DDBJ databases">
        <authorList>
            <consortium name="Pathogen Informatics"/>
        </authorList>
    </citation>
    <scope>NUCLEOTIDE SEQUENCE [LARGE SCALE GENOMIC DNA]</scope>
    <source>
        <strain evidence="2 3">H044680328</strain>
    </source>
</reference>
<dbReference type="SUPFAM" id="SSF53474">
    <property type="entry name" value="alpha/beta-Hydrolases"/>
    <property type="match status" value="1"/>
</dbReference>